<reference evidence="2" key="1">
    <citation type="journal article" date="2019" name="Int. J. Syst. Evol. Microbiol.">
        <title>The Global Catalogue of Microorganisms (GCM) 10K type strain sequencing project: providing services to taxonomists for standard genome sequencing and annotation.</title>
        <authorList>
            <consortium name="The Broad Institute Genomics Platform"/>
            <consortium name="The Broad Institute Genome Sequencing Center for Infectious Disease"/>
            <person name="Wu L."/>
            <person name="Ma J."/>
        </authorList>
    </citation>
    <scope>NUCLEOTIDE SEQUENCE [LARGE SCALE GENOMIC DNA]</scope>
    <source>
        <strain evidence="2">CGMCC 1.15043</strain>
    </source>
</reference>
<protein>
    <recommendedName>
        <fullName evidence="3">DUF1871 family protein</fullName>
    </recommendedName>
</protein>
<proteinExistence type="predicted"/>
<name>A0ABQ1FFK0_9BACL</name>
<gene>
    <name evidence="1" type="ORF">GCM10008018_65050</name>
</gene>
<dbReference type="Proteomes" id="UP000615455">
    <property type="component" value="Unassembled WGS sequence"/>
</dbReference>
<dbReference type="RefSeq" id="WP_189019744.1">
    <property type="nucleotide sequence ID" value="NZ_BMHE01000061.1"/>
</dbReference>
<evidence type="ECO:0008006" key="3">
    <source>
        <dbReference type="Google" id="ProtNLM"/>
    </source>
</evidence>
<organism evidence="1 2">
    <name type="scientific">Paenibacillus marchantiophytorum</name>
    <dbReference type="NCBI Taxonomy" id="1619310"/>
    <lineage>
        <taxon>Bacteria</taxon>
        <taxon>Bacillati</taxon>
        <taxon>Bacillota</taxon>
        <taxon>Bacilli</taxon>
        <taxon>Bacillales</taxon>
        <taxon>Paenibacillaceae</taxon>
        <taxon>Paenibacillus</taxon>
    </lineage>
</organism>
<accession>A0ABQ1FFK0</accession>
<dbReference type="InterPro" id="IPR015053">
    <property type="entry name" value="DUF1871"/>
</dbReference>
<dbReference type="EMBL" id="BMHE01000061">
    <property type="protein sequence ID" value="GGA10760.1"/>
    <property type="molecule type" value="Genomic_DNA"/>
</dbReference>
<evidence type="ECO:0000313" key="1">
    <source>
        <dbReference type="EMBL" id="GGA10760.1"/>
    </source>
</evidence>
<dbReference type="SUPFAM" id="SSF116922">
    <property type="entry name" value="YugE-like"/>
    <property type="match status" value="1"/>
</dbReference>
<sequence length="129" mass="15070">MKFRAVSEQTRMNYMMWSIKREILKENAYLLSLTYDPTPIMNRVTQIIDAWDPIGLLDEHSLDDEYEGEARTITIFITKHLQDLNSQSLSKEIQKVFRRSFLDEFQDEEACLEIAAAMIHSLQDSHSLG</sequence>
<dbReference type="Pfam" id="PF08958">
    <property type="entry name" value="DUF1871"/>
    <property type="match status" value="1"/>
</dbReference>
<keyword evidence="2" id="KW-1185">Reference proteome</keyword>
<dbReference type="InterPro" id="IPR023162">
    <property type="entry name" value="Apc36109-like_dom_sf"/>
</dbReference>
<evidence type="ECO:0000313" key="2">
    <source>
        <dbReference type="Proteomes" id="UP000615455"/>
    </source>
</evidence>
<comment type="caution">
    <text evidence="1">The sequence shown here is derived from an EMBL/GenBank/DDBJ whole genome shotgun (WGS) entry which is preliminary data.</text>
</comment>
<dbReference type="Gene3D" id="1.10.340.20">
    <property type="entry name" value="Apc36109-like domain"/>
    <property type="match status" value="1"/>
</dbReference>